<organism evidence="2 3">
    <name type="scientific">Pseudoxanthomonas winnipegensis</name>
    <dbReference type="NCBI Taxonomy" id="2480810"/>
    <lineage>
        <taxon>Bacteria</taxon>
        <taxon>Pseudomonadati</taxon>
        <taxon>Pseudomonadota</taxon>
        <taxon>Gammaproteobacteria</taxon>
        <taxon>Lysobacterales</taxon>
        <taxon>Lysobacteraceae</taxon>
        <taxon>Pseudoxanthomonas</taxon>
    </lineage>
</organism>
<sequence length="498" mass="55336">MDASTCPGSSSATRLARSALLCLVLATAPQGARPAAPPAMVPEVIAQVDRGQFRQAQAGIDQALADATLDAATRQALLDQRERMRRIRLDFSLDRAAAFARVQQAIPDLRQDEFDAWDAQGLIEHMDIDGQRWWFKRAPSNLFLLSSQAVARRAQPRAPSDGPNERLNDHHREVLREAKASGRTSVAPRRIEVTQSLTVKADAVPDGETIRAWIPYPRAIPGQQEDIVFLDSTPAGARVAGTDAPQRTAYLEATARKGQPTRFAVHYAVTVYARHFAIDPAKVVATPSDPALKPFLAERPPHVVFTPQLRAFSRQVVGDETNPYRIARKLFAAVDKIPWAGAREYSTISNISDYALHAGHADCGQQTLLLIALLRMNGIPARWQSGWVFSDDAVGYDNIHDWGWLYLAPYGWVPMDVTTGALDSADPAERDFYFGGLDAYRMAFNDDWSVGFAQPKATWRSDDVDSQRGEAEWRGGNLYYDQWSYDFKWHVAPLTRAP</sequence>
<proteinExistence type="predicted"/>
<keyword evidence="2" id="KW-0378">Hydrolase</keyword>
<dbReference type="GO" id="GO:0006508">
    <property type="term" value="P:proteolysis"/>
    <property type="evidence" value="ECO:0007669"/>
    <property type="project" value="UniProtKB-KW"/>
</dbReference>
<dbReference type="Gene3D" id="3.10.620.30">
    <property type="match status" value="1"/>
</dbReference>
<dbReference type="InterPro" id="IPR002931">
    <property type="entry name" value="Transglutaminase-like"/>
</dbReference>
<name>A0AAW8G6M2_9GAMM</name>
<dbReference type="Pfam" id="PF01841">
    <property type="entry name" value="Transglut_core"/>
    <property type="match status" value="1"/>
</dbReference>
<gene>
    <name evidence="2" type="ORF">QE383_000093</name>
</gene>
<dbReference type="GO" id="GO:0008233">
    <property type="term" value="F:peptidase activity"/>
    <property type="evidence" value="ECO:0007669"/>
    <property type="project" value="UniProtKB-KW"/>
</dbReference>
<dbReference type="SMART" id="SM00460">
    <property type="entry name" value="TGc"/>
    <property type="match status" value="1"/>
</dbReference>
<evidence type="ECO:0000259" key="1">
    <source>
        <dbReference type="SMART" id="SM00460"/>
    </source>
</evidence>
<dbReference type="EMBL" id="JAUTBB010000001">
    <property type="protein sequence ID" value="MDQ1117785.1"/>
    <property type="molecule type" value="Genomic_DNA"/>
</dbReference>
<dbReference type="Proteomes" id="UP001234354">
    <property type="component" value="Unassembled WGS sequence"/>
</dbReference>
<dbReference type="InterPro" id="IPR038765">
    <property type="entry name" value="Papain-like_cys_pep_sf"/>
</dbReference>
<evidence type="ECO:0000313" key="3">
    <source>
        <dbReference type="Proteomes" id="UP001234354"/>
    </source>
</evidence>
<dbReference type="AlphaFoldDB" id="A0AAW8G6M2"/>
<accession>A0AAW8G6M2</accession>
<reference evidence="2" key="1">
    <citation type="submission" date="2023-07" db="EMBL/GenBank/DDBJ databases">
        <title>Functional and genomic diversity of the sorghum phyllosphere microbiome.</title>
        <authorList>
            <person name="Shade A."/>
        </authorList>
    </citation>
    <scope>NUCLEOTIDE SEQUENCE</scope>
    <source>
        <strain evidence="2">SORGH_AS_0908</strain>
    </source>
</reference>
<comment type="caution">
    <text evidence="2">The sequence shown here is derived from an EMBL/GenBank/DDBJ whole genome shotgun (WGS) entry which is preliminary data.</text>
</comment>
<dbReference type="SUPFAM" id="SSF54001">
    <property type="entry name" value="Cysteine proteinases"/>
    <property type="match status" value="1"/>
</dbReference>
<keyword evidence="2" id="KW-0645">Protease</keyword>
<feature type="domain" description="Transglutaminase-like" evidence="1">
    <location>
        <begin position="355"/>
        <end position="419"/>
    </location>
</feature>
<dbReference type="PANTHER" id="PTHR38339">
    <property type="entry name" value="TRANSGLUTAMINASE DOMAIN PROTEIN"/>
    <property type="match status" value="1"/>
</dbReference>
<dbReference type="PANTHER" id="PTHR38339:SF1">
    <property type="entry name" value="TRANSGLUTAMINASE-LIKE DOMAIN-CONTAINING PROTEIN"/>
    <property type="match status" value="1"/>
</dbReference>
<evidence type="ECO:0000313" key="2">
    <source>
        <dbReference type="EMBL" id="MDQ1117785.1"/>
    </source>
</evidence>
<protein>
    <submittedName>
        <fullName evidence="2">Transglutaminase-like putative cysteine protease</fullName>
    </submittedName>
</protein>